<feature type="domain" description="Methionyl/Valyl/Leucyl/Isoleucyl-tRNA synthetase anticodon-binding" evidence="9">
    <location>
        <begin position="61"/>
        <end position="209"/>
    </location>
</feature>
<dbReference type="Gene3D" id="1.10.730.10">
    <property type="entry name" value="Isoleucyl-tRNA Synthetase, Domain 1"/>
    <property type="match status" value="1"/>
</dbReference>
<dbReference type="EC" id="6.1.1.9" evidence="1"/>
<evidence type="ECO:0000256" key="2">
    <source>
        <dbReference type="ARBA" id="ARBA00022598"/>
    </source>
</evidence>
<evidence type="ECO:0000313" key="10">
    <source>
        <dbReference type="EMBL" id="MDD9205432.1"/>
    </source>
</evidence>
<keyword evidence="11" id="KW-1185">Reference proteome</keyword>
<evidence type="ECO:0000313" key="11">
    <source>
        <dbReference type="Proteomes" id="UP001165561"/>
    </source>
</evidence>
<evidence type="ECO:0000256" key="4">
    <source>
        <dbReference type="ARBA" id="ARBA00022840"/>
    </source>
</evidence>
<accession>A0ABT5TTP2</accession>
<gene>
    <name evidence="10" type="ORF">PU560_02985</name>
</gene>
<evidence type="ECO:0000256" key="1">
    <source>
        <dbReference type="ARBA" id="ARBA00013169"/>
    </source>
</evidence>
<dbReference type="PANTHER" id="PTHR11946:SF93">
    <property type="entry name" value="VALINE--TRNA LIGASE, CHLOROPLASTIC_MITOCHONDRIAL 2"/>
    <property type="match status" value="1"/>
</dbReference>
<dbReference type="SUPFAM" id="SSF47323">
    <property type="entry name" value="Anticodon-binding domain of a subclass of class I aminoacyl-tRNA synthetases"/>
    <property type="match status" value="1"/>
</dbReference>
<keyword evidence="10" id="KW-0808">Transferase</keyword>
<name>A0ABT5TTP2_9MICO</name>
<dbReference type="EMBL" id="JARACI010000488">
    <property type="protein sequence ID" value="MDD9205432.1"/>
    <property type="molecule type" value="Genomic_DNA"/>
</dbReference>
<comment type="catalytic activity">
    <reaction evidence="8">
        <text>tRNA(Val) + L-valine + ATP = L-valyl-tRNA(Val) + AMP + diphosphate</text>
        <dbReference type="Rhea" id="RHEA:10704"/>
        <dbReference type="Rhea" id="RHEA-COMP:9672"/>
        <dbReference type="Rhea" id="RHEA-COMP:9708"/>
        <dbReference type="ChEBI" id="CHEBI:30616"/>
        <dbReference type="ChEBI" id="CHEBI:33019"/>
        <dbReference type="ChEBI" id="CHEBI:57762"/>
        <dbReference type="ChEBI" id="CHEBI:78442"/>
        <dbReference type="ChEBI" id="CHEBI:78537"/>
        <dbReference type="ChEBI" id="CHEBI:456215"/>
        <dbReference type="EC" id="6.1.1.9"/>
    </reaction>
</comment>
<evidence type="ECO:0000256" key="3">
    <source>
        <dbReference type="ARBA" id="ARBA00022741"/>
    </source>
</evidence>
<sequence>DAVRYWAASARLGTDAAFEVGQMKIGRRLAIKILNASRFALTMGKGAEVVLDPDLVTEEVDRAMLAGLADVVDTATAAFEAFDHTRALETAESYFWTFCDDYLELVKDRAYDRDESLPAAQVVSARAALAMAIDTFLRLFAPVLPFATEEVWSWYRTGSVHAARWPAAAPLRAAAADADPALIGATGSALAALRKVKSEAKVSQRTSFARVRLELPAGHVEKVHLVLGDLRSAGRVRGDLEVLGSTSADQASVVEHELDEAAPRR</sequence>
<evidence type="ECO:0000256" key="6">
    <source>
        <dbReference type="ARBA" id="ARBA00023146"/>
    </source>
</evidence>
<dbReference type="InterPro" id="IPR009080">
    <property type="entry name" value="tRNAsynth_Ia_anticodon-bd"/>
</dbReference>
<comment type="caution">
    <text evidence="10">The sequence shown here is derived from an EMBL/GenBank/DDBJ whole genome shotgun (WGS) entry which is preliminary data.</text>
</comment>
<feature type="non-terminal residue" evidence="10">
    <location>
        <position position="1"/>
    </location>
</feature>
<evidence type="ECO:0000256" key="7">
    <source>
        <dbReference type="ARBA" id="ARBA00029936"/>
    </source>
</evidence>
<dbReference type="PANTHER" id="PTHR11946">
    <property type="entry name" value="VALYL-TRNA SYNTHETASES"/>
    <property type="match status" value="1"/>
</dbReference>
<keyword evidence="3" id="KW-0547">Nucleotide-binding</keyword>
<dbReference type="InterPro" id="IPR013155">
    <property type="entry name" value="M/V/L/I-tRNA-synth_anticd-bd"/>
</dbReference>
<keyword evidence="4" id="KW-0067">ATP-binding</keyword>
<evidence type="ECO:0000256" key="5">
    <source>
        <dbReference type="ARBA" id="ARBA00022917"/>
    </source>
</evidence>
<evidence type="ECO:0000256" key="8">
    <source>
        <dbReference type="ARBA" id="ARBA00047552"/>
    </source>
</evidence>
<organism evidence="10 11">
    <name type="scientific">Georgenia halotolerans</name>
    <dbReference type="NCBI Taxonomy" id="3028317"/>
    <lineage>
        <taxon>Bacteria</taxon>
        <taxon>Bacillati</taxon>
        <taxon>Actinomycetota</taxon>
        <taxon>Actinomycetes</taxon>
        <taxon>Micrococcales</taxon>
        <taxon>Bogoriellaceae</taxon>
        <taxon>Georgenia</taxon>
    </lineage>
</organism>
<dbReference type="Proteomes" id="UP001165561">
    <property type="component" value="Unassembled WGS sequence"/>
</dbReference>
<dbReference type="GO" id="GO:0016740">
    <property type="term" value="F:transferase activity"/>
    <property type="evidence" value="ECO:0007669"/>
    <property type="project" value="UniProtKB-KW"/>
</dbReference>
<dbReference type="InterPro" id="IPR002303">
    <property type="entry name" value="Valyl-tRNA_ligase"/>
</dbReference>
<dbReference type="InterPro" id="IPR033705">
    <property type="entry name" value="Anticodon_Ia_Val"/>
</dbReference>
<keyword evidence="5" id="KW-0648">Protein biosynthesis</keyword>
<dbReference type="GO" id="GO:0016874">
    <property type="term" value="F:ligase activity"/>
    <property type="evidence" value="ECO:0007669"/>
    <property type="project" value="UniProtKB-KW"/>
</dbReference>
<keyword evidence="2 10" id="KW-0436">Ligase</keyword>
<protein>
    <recommendedName>
        <fullName evidence="1">valine--tRNA ligase</fullName>
        <ecNumber evidence="1">6.1.1.9</ecNumber>
    </recommendedName>
    <alternativeName>
        <fullName evidence="7">Valyl-tRNA synthetase</fullName>
    </alternativeName>
</protein>
<keyword evidence="6" id="KW-0030">Aminoacyl-tRNA synthetase</keyword>
<dbReference type="CDD" id="cd07962">
    <property type="entry name" value="Anticodon_Ia_Val"/>
    <property type="match status" value="1"/>
</dbReference>
<dbReference type="Pfam" id="PF08264">
    <property type="entry name" value="Anticodon_1"/>
    <property type="match status" value="1"/>
</dbReference>
<evidence type="ECO:0000259" key="9">
    <source>
        <dbReference type="Pfam" id="PF08264"/>
    </source>
</evidence>
<reference evidence="10" key="1">
    <citation type="submission" date="2023-02" db="EMBL/GenBank/DDBJ databases">
        <title>Georgenia sp.10Sc9-8, isolated from a soil sample collected from the Taklamakan desert.</title>
        <authorList>
            <person name="Liu S."/>
        </authorList>
    </citation>
    <scope>NUCLEOTIDE SEQUENCE</scope>
    <source>
        <strain evidence="10">10Sc9-8</strain>
    </source>
</reference>
<proteinExistence type="predicted"/>